<organism evidence="1">
    <name type="scientific">marine sediment metagenome</name>
    <dbReference type="NCBI Taxonomy" id="412755"/>
    <lineage>
        <taxon>unclassified sequences</taxon>
        <taxon>metagenomes</taxon>
        <taxon>ecological metagenomes</taxon>
    </lineage>
</organism>
<dbReference type="AlphaFoldDB" id="A0A0F9Q9B1"/>
<dbReference type="SUPFAM" id="SSF50939">
    <property type="entry name" value="Sialidases"/>
    <property type="match status" value="1"/>
</dbReference>
<evidence type="ECO:0000313" key="1">
    <source>
        <dbReference type="EMBL" id="KKN39089.1"/>
    </source>
</evidence>
<sequence length="273" mass="30230">MAVVLTSKAIILPDQDVFAPRLGVDSLFRRTGVTVTESAETVGFESENAYAEGFTFDFWRPGVAGINWLRATLPIAYMSNYMGIAAHDLHLNGATIKAQHSTDGGATWTDSSSEYKPGTSEPLMILYDDVFAADHRLWINSPVPVTIGVVNMGQALKFDAPISAPWSPPHLARRNRFMTEVSESGNFLGRVIVADGARLELDVRGIGMGWAREDWEDTVRMLENYPFFFAARDRASMVSEQEVFYGFTEEQPISQYDSNVYGSLALRARGIVT</sequence>
<reference evidence="1" key="1">
    <citation type="journal article" date="2015" name="Nature">
        <title>Complex archaea that bridge the gap between prokaryotes and eukaryotes.</title>
        <authorList>
            <person name="Spang A."/>
            <person name="Saw J.H."/>
            <person name="Jorgensen S.L."/>
            <person name="Zaremba-Niedzwiedzka K."/>
            <person name="Martijn J."/>
            <person name="Lind A.E."/>
            <person name="van Eijk R."/>
            <person name="Schleper C."/>
            <person name="Guy L."/>
            <person name="Ettema T.J."/>
        </authorList>
    </citation>
    <scope>NUCLEOTIDE SEQUENCE</scope>
</reference>
<comment type="caution">
    <text evidence="1">The sequence shown here is derived from an EMBL/GenBank/DDBJ whole genome shotgun (WGS) entry which is preliminary data.</text>
</comment>
<dbReference type="EMBL" id="LAZR01001783">
    <property type="protein sequence ID" value="KKN39089.1"/>
    <property type="molecule type" value="Genomic_DNA"/>
</dbReference>
<proteinExistence type="predicted"/>
<name>A0A0F9Q9B1_9ZZZZ</name>
<protein>
    <submittedName>
        <fullName evidence="1">Uncharacterized protein</fullName>
    </submittedName>
</protein>
<accession>A0A0F9Q9B1</accession>
<gene>
    <name evidence="1" type="ORF">LCGC14_0746850</name>
</gene>
<dbReference type="InterPro" id="IPR036278">
    <property type="entry name" value="Sialidase_sf"/>
</dbReference>